<dbReference type="RefSeq" id="WP_135270475.1">
    <property type="nucleotide sequence ID" value="NZ_SRIB01000002.1"/>
</dbReference>
<dbReference type="Gene3D" id="2.60.40.10">
    <property type="entry name" value="Immunoglobulins"/>
    <property type="match status" value="2"/>
</dbReference>
<dbReference type="PANTHER" id="PTHR35902">
    <property type="entry name" value="S-LAYER DOMAIN-LIKE PROTEIN-RELATED"/>
    <property type="match status" value="1"/>
</dbReference>
<protein>
    <recommendedName>
        <fullName evidence="4">CARDB domain-containing protein</fullName>
    </recommendedName>
</protein>
<organism evidence="2 3">
    <name type="scientific">Soehngenia longivitae</name>
    <dbReference type="NCBI Taxonomy" id="2562294"/>
    <lineage>
        <taxon>Bacteria</taxon>
        <taxon>Bacillati</taxon>
        <taxon>Bacillota</taxon>
        <taxon>Tissierellia</taxon>
        <taxon>Tissierellales</taxon>
        <taxon>Tissierellaceae</taxon>
        <taxon>Soehngenia</taxon>
    </lineage>
</organism>
<comment type="caution">
    <text evidence="2">The sequence shown here is derived from an EMBL/GenBank/DDBJ whole genome shotgun (WGS) entry which is preliminary data.</text>
</comment>
<gene>
    <name evidence="2" type="ORF">E4100_02590</name>
</gene>
<evidence type="ECO:0000256" key="1">
    <source>
        <dbReference type="SAM" id="Phobius"/>
    </source>
</evidence>
<keyword evidence="1" id="KW-0472">Membrane</keyword>
<dbReference type="Proteomes" id="UP000298381">
    <property type="component" value="Unassembled WGS sequence"/>
</dbReference>
<feature type="transmembrane region" description="Helical" evidence="1">
    <location>
        <begin position="645"/>
        <end position="663"/>
    </location>
</feature>
<proteinExistence type="predicted"/>
<keyword evidence="1" id="KW-0812">Transmembrane</keyword>
<evidence type="ECO:0008006" key="4">
    <source>
        <dbReference type="Google" id="ProtNLM"/>
    </source>
</evidence>
<keyword evidence="3" id="KW-1185">Reference proteome</keyword>
<accession>A0A4Z0D9D3</accession>
<keyword evidence="1" id="KW-1133">Transmembrane helix</keyword>
<name>A0A4Z0D9D3_9FIRM</name>
<dbReference type="InterPro" id="IPR013783">
    <property type="entry name" value="Ig-like_fold"/>
</dbReference>
<dbReference type="OrthoDB" id="1704454at2"/>
<dbReference type="PANTHER" id="PTHR35902:SF6">
    <property type="entry name" value="CONSERVED WITHIN P. AEROPHILUM"/>
    <property type="match status" value="1"/>
</dbReference>
<reference evidence="2 3" key="1">
    <citation type="submission" date="2019-03" db="EMBL/GenBank/DDBJ databases">
        <title>Draft genome sequence data and analysis of a Fermenting Bacterium, Soehngenia longevitae strain 1933PT, isolated from petroleum reservoir in Azerbaijan.</title>
        <authorList>
            <person name="Grouzdev D.S."/>
            <person name="Bidzhieva S.K."/>
            <person name="Sokolova D.S."/>
            <person name="Tourova T.P."/>
            <person name="Poltaraus A.B."/>
            <person name="Nazina T.N."/>
        </authorList>
    </citation>
    <scope>NUCLEOTIDE SEQUENCE [LARGE SCALE GENOMIC DNA]</scope>
    <source>
        <strain evidence="2 3">1933P</strain>
    </source>
</reference>
<evidence type="ECO:0000313" key="2">
    <source>
        <dbReference type="EMBL" id="TFZ41487.1"/>
    </source>
</evidence>
<evidence type="ECO:0000313" key="3">
    <source>
        <dbReference type="Proteomes" id="UP000298381"/>
    </source>
</evidence>
<dbReference type="EMBL" id="SRIB01000002">
    <property type="protein sequence ID" value="TFZ41487.1"/>
    <property type="molecule type" value="Genomic_DNA"/>
</dbReference>
<sequence length="680" mass="74832">MKRIISFTLVLILILIPLSDLAYASTAIAEPNITIKNQDMPELQAGKVNTIKLQLENTNSAFNIVCTPQIGEDTPFLPSNITESISISNPNQPFELKLNVLPNTPAGIYPLELNFQYDYSSGTTDSYTIQHGKKDITVYVKISSSAVQPKILVTKLTTNPQFIAKGQSFQASIFFQNIGDADISNISTKLSGLSKDTIFLESGSDSGFIKNIKANGNGYITYNLKAASTVASGTYELEITFKYNGIEETQKVYITISQSSTQSSNVIIKDMIFDTKQITPNDNFQVSFNLLNSGPISASNIIVKAESQDPQVVPKSTSIIKIDNLKSGESKNIRFLFSPTQDAITRNYPIKITVEYQDIYSGAEKYTFEQYVGLNAYVAAKPGEEDTPKGKPKLIIDKYSFEPKLVKAGQNFTMSLSFFNTNSTKTVKNIKIFLTADTVANPDSPSSGGSVFTPVDSSNTFYIDSIGPKGKIQKNIVMYTVPDAQAKTYTLTANFEYEDANGNEYTATELIGVPVVQESKLEIGELGYMPEAYLGQSTPISVEFFNTGKVTLYNMMVKLEGDFQTENGQYFVGNFESGSSEFFEGYVIPNQAGELSGALVFSFEDSTGQMQEIRKEFTLNVMEMAPQPEFPVEPPIEPDNGGISMWVWIGLGAVALAAIGVIVRRKRKAKKEIEDLEINE</sequence>
<dbReference type="AlphaFoldDB" id="A0A4Z0D9D3"/>